<evidence type="ECO:0000313" key="3">
    <source>
        <dbReference type="EMBL" id="QCP12792.1"/>
    </source>
</evidence>
<keyword evidence="1" id="KW-1133">Transmembrane helix</keyword>
<evidence type="ECO:0000256" key="1">
    <source>
        <dbReference type="SAM" id="Phobius"/>
    </source>
</evidence>
<keyword evidence="1" id="KW-0812">Transmembrane</keyword>
<evidence type="ECO:0000313" key="4">
    <source>
        <dbReference type="Proteomes" id="UP000298763"/>
    </source>
</evidence>
<reference evidence="2 5" key="2">
    <citation type="submission" date="2020-08" db="EMBL/GenBank/DDBJ databases">
        <title>Genomic Encyclopedia of Type Strains, Phase III (KMG-III): the genomes of soil and plant-associated and newly described type strains.</title>
        <authorList>
            <person name="Whitman W."/>
        </authorList>
    </citation>
    <scope>NUCLEOTIDE SEQUENCE [LARGE SCALE GENOMIC DNA]</scope>
    <source>
        <strain evidence="2 5">CECT 7753</strain>
    </source>
</reference>
<dbReference type="RefSeq" id="WP_137315621.1">
    <property type="nucleotide sequence ID" value="NZ_CP040017.1"/>
</dbReference>
<name>A0A4P8HVE0_9BURK</name>
<keyword evidence="4" id="KW-1185">Reference proteome</keyword>
<gene>
    <name evidence="3" type="ORF">FCL38_21880</name>
    <name evidence="2" type="ORF">FHS02_004639</name>
</gene>
<dbReference type="InterPro" id="IPR007047">
    <property type="entry name" value="Flp_Fap"/>
</dbReference>
<keyword evidence="1" id="KW-0472">Membrane</keyword>
<dbReference type="Proteomes" id="UP000298763">
    <property type="component" value="Chromosome"/>
</dbReference>
<feature type="transmembrane region" description="Helical" evidence="1">
    <location>
        <begin position="20"/>
        <end position="41"/>
    </location>
</feature>
<dbReference type="AlphaFoldDB" id="A0A4P8HVE0"/>
<reference evidence="3 4" key="1">
    <citation type="submission" date="2019-05" db="EMBL/GenBank/DDBJ databases">
        <title>Draft Genome Sequences of Six Type Strains of the Genus Massilia.</title>
        <authorList>
            <person name="Miess H."/>
            <person name="Frediansyhah A."/>
            <person name="Gross H."/>
        </authorList>
    </citation>
    <scope>NUCLEOTIDE SEQUENCE [LARGE SCALE GENOMIC DNA]</scope>
    <source>
        <strain evidence="3 4">DSMZ 26121</strain>
    </source>
</reference>
<accession>A0A4P8HVE0</accession>
<evidence type="ECO:0000313" key="2">
    <source>
        <dbReference type="EMBL" id="MBB3223786.1"/>
    </source>
</evidence>
<proteinExistence type="predicted"/>
<sequence length="61" mass="6321">MKALISSVQQFARDEEGITAIEYGLLAAVVAGVIGVAFNTLGGTISTTFGKISTKISTYLP</sequence>
<dbReference type="Proteomes" id="UP000584325">
    <property type="component" value="Unassembled WGS sequence"/>
</dbReference>
<organism evidence="2 5">
    <name type="scientific">Pseudoduganella umbonata</name>
    <dbReference type="NCBI Taxonomy" id="864828"/>
    <lineage>
        <taxon>Bacteria</taxon>
        <taxon>Pseudomonadati</taxon>
        <taxon>Pseudomonadota</taxon>
        <taxon>Betaproteobacteria</taxon>
        <taxon>Burkholderiales</taxon>
        <taxon>Oxalobacteraceae</taxon>
        <taxon>Telluria group</taxon>
        <taxon>Pseudoduganella</taxon>
    </lineage>
</organism>
<evidence type="ECO:0000313" key="5">
    <source>
        <dbReference type="Proteomes" id="UP000584325"/>
    </source>
</evidence>
<dbReference type="Pfam" id="PF04964">
    <property type="entry name" value="Flp_Fap"/>
    <property type="match status" value="1"/>
</dbReference>
<dbReference type="EMBL" id="CP040017">
    <property type="protein sequence ID" value="QCP12792.1"/>
    <property type="molecule type" value="Genomic_DNA"/>
</dbReference>
<dbReference type="EMBL" id="JACHXS010000010">
    <property type="protein sequence ID" value="MBB3223786.1"/>
    <property type="molecule type" value="Genomic_DNA"/>
</dbReference>
<protein>
    <submittedName>
        <fullName evidence="3">Flp family type IVb pilin</fullName>
    </submittedName>
    <submittedName>
        <fullName evidence="2">Pilus assembly protein Flp/PilA</fullName>
    </submittedName>
</protein>